<accession>A0A162SAH4</accession>
<dbReference type="AlphaFoldDB" id="A0A162SAH4"/>
<keyword evidence="1" id="KW-0472">Membrane</keyword>
<dbReference type="Proteomes" id="UP000076858">
    <property type="component" value="Unassembled WGS sequence"/>
</dbReference>
<name>A0A162SAH4_9CRUS</name>
<evidence type="ECO:0000313" key="2">
    <source>
        <dbReference type="EMBL" id="KZS21133.1"/>
    </source>
</evidence>
<keyword evidence="1" id="KW-0812">Transmembrane</keyword>
<evidence type="ECO:0000256" key="1">
    <source>
        <dbReference type="SAM" id="Phobius"/>
    </source>
</evidence>
<comment type="caution">
    <text evidence="2">The sequence shown here is derived from an EMBL/GenBank/DDBJ whole genome shotgun (WGS) entry which is preliminary data.</text>
</comment>
<keyword evidence="3" id="KW-1185">Reference proteome</keyword>
<feature type="transmembrane region" description="Helical" evidence="1">
    <location>
        <begin position="210"/>
        <end position="231"/>
    </location>
</feature>
<evidence type="ECO:0000313" key="3">
    <source>
        <dbReference type="Proteomes" id="UP000076858"/>
    </source>
</evidence>
<dbReference type="EMBL" id="LRGB01000079">
    <property type="protein sequence ID" value="KZS21133.1"/>
    <property type="molecule type" value="Genomic_DNA"/>
</dbReference>
<proteinExistence type="predicted"/>
<dbReference type="Gene3D" id="2.20.25.240">
    <property type="match status" value="1"/>
</dbReference>
<gene>
    <name evidence="2" type="ORF">APZ42_012011</name>
</gene>
<protein>
    <submittedName>
        <fullName evidence="2">Uncharacterized protein</fullName>
    </submittedName>
</protein>
<sequence length="283" mass="31850">MLFEEDEYPTVEPFKGVKYNGTRYNSEKGFIDHLQKRTSAFVIYQCKYHKKENGGCKARIKSKMESGMLSRHGTNHHNHPPETEEQKLLTVVNACVNAVGVDRTRPKIVFGAVCRDRMDLDDSSNNGTPDQERPAVRPRRRFLAGSVRAVLPTPPAAEVRQPAAEVRQPTAEVQQPNAEVQQPAAEMMGILQLQDLLADLLLIPNLKLKVFFCVCLVWGLSFVFGGGISHITQGSPSDVRQMSGSDVEYIFLISSGQPDIRFGCHMDVIFFGFDRPQQRRRTF</sequence>
<reference evidence="2 3" key="1">
    <citation type="submission" date="2016-03" db="EMBL/GenBank/DDBJ databases">
        <title>EvidentialGene: Evidence-directed Construction of Genes on Genomes.</title>
        <authorList>
            <person name="Gilbert D.G."/>
            <person name="Choi J.-H."/>
            <person name="Mockaitis K."/>
            <person name="Colbourne J."/>
            <person name="Pfrender M."/>
        </authorList>
    </citation>
    <scope>NUCLEOTIDE SEQUENCE [LARGE SCALE GENOMIC DNA]</scope>
    <source>
        <strain evidence="2 3">Xinb3</strain>
        <tissue evidence="2">Complete organism</tissue>
    </source>
</reference>
<dbReference type="OrthoDB" id="6368175at2759"/>
<keyword evidence="1" id="KW-1133">Transmembrane helix</keyword>
<organism evidence="2 3">
    <name type="scientific">Daphnia magna</name>
    <dbReference type="NCBI Taxonomy" id="35525"/>
    <lineage>
        <taxon>Eukaryota</taxon>
        <taxon>Metazoa</taxon>
        <taxon>Ecdysozoa</taxon>
        <taxon>Arthropoda</taxon>
        <taxon>Crustacea</taxon>
        <taxon>Branchiopoda</taxon>
        <taxon>Diplostraca</taxon>
        <taxon>Cladocera</taxon>
        <taxon>Anomopoda</taxon>
        <taxon>Daphniidae</taxon>
        <taxon>Daphnia</taxon>
    </lineage>
</organism>